<evidence type="ECO:0000259" key="11">
    <source>
        <dbReference type="Pfam" id="PF21082"/>
    </source>
</evidence>
<keyword evidence="5 8" id="KW-1133">Transmembrane helix</keyword>
<reference evidence="12" key="1">
    <citation type="submission" date="2022-04" db="EMBL/GenBank/DDBJ databases">
        <title>Xanthomonas prunicola pv. tritici, a pathogen causing a previously unreported foliar disease of wheat.</title>
        <authorList>
            <person name="Clavijo F."/>
            <person name="Curland R.D."/>
            <person name="Dill-Macky R."/>
            <person name="Pereyra S."/>
            <person name="Roman-Reyna V."/>
            <person name="Siri M.I."/>
        </authorList>
    </citation>
    <scope>NUCLEOTIDE SEQUENCE</scope>
    <source>
        <strain evidence="12">CIX249</strain>
    </source>
</reference>
<organism evidence="12 13">
    <name type="scientific">Xanthomonas prunicola</name>
    <dbReference type="NCBI Taxonomy" id="2053930"/>
    <lineage>
        <taxon>Bacteria</taxon>
        <taxon>Pseudomonadati</taxon>
        <taxon>Pseudomonadota</taxon>
        <taxon>Gammaproteobacteria</taxon>
        <taxon>Lysobacterales</taxon>
        <taxon>Lysobacteraceae</taxon>
        <taxon>Xanthomonas</taxon>
    </lineage>
</organism>
<dbReference type="RefSeq" id="WP_260808255.1">
    <property type="nucleotide sequence ID" value="NZ_CP096138.1"/>
</dbReference>
<dbReference type="EMBL" id="CP096142">
    <property type="protein sequence ID" value="UXA67544.1"/>
    <property type="molecule type" value="Genomic_DNA"/>
</dbReference>
<feature type="transmembrane region" description="Helical" evidence="8">
    <location>
        <begin position="640"/>
        <end position="659"/>
    </location>
</feature>
<feature type="transmembrane region" description="Helical" evidence="8">
    <location>
        <begin position="665"/>
        <end position="693"/>
    </location>
</feature>
<dbReference type="InterPro" id="IPR011066">
    <property type="entry name" value="MscS_channel_C_sf"/>
</dbReference>
<dbReference type="InterPro" id="IPR052702">
    <property type="entry name" value="MscS-like_channel"/>
</dbReference>
<evidence type="ECO:0000313" key="12">
    <source>
        <dbReference type="EMBL" id="UXA67544.1"/>
    </source>
</evidence>
<proteinExistence type="inferred from homology"/>
<dbReference type="Gene3D" id="1.10.287.1260">
    <property type="match status" value="1"/>
</dbReference>
<evidence type="ECO:0000256" key="5">
    <source>
        <dbReference type="ARBA" id="ARBA00022989"/>
    </source>
</evidence>
<evidence type="ECO:0000256" key="2">
    <source>
        <dbReference type="ARBA" id="ARBA00008017"/>
    </source>
</evidence>
<dbReference type="Gene3D" id="3.30.70.100">
    <property type="match status" value="1"/>
</dbReference>
<dbReference type="InterPro" id="IPR010920">
    <property type="entry name" value="LSM_dom_sf"/>
</dbReference>
<dbReference type="InterPro" id="IPR006685">
    <property type="entry name" value="MscS_channel_2nd"/>
</dbReference>
<dbReference type="PANTHER" id="PTHR30347">
    <property type="entry name" value="POTASSIUM CHANNEL RELATED"/>
    <property type="match status" value="1"/>
</dbReference>
<protein>
    <submittedName>
        <fullName evidence="12">DUF3772 domain-containing protein</fullName>
    </submittedName>
</protein>
<dbReference type="Pfam" id="PF12607">
    <property type="entry name" value="DUF3772"/>
    <property type="match status" value="1"/>
</dbReference>
<evidence type="ECO:0000256" key="6">
    <source>
        <dbReference type="ARBA" id="ARBA00023136"/>
    </source>
</evidence>
<dbReference type="SUPFAM" id="SSF82689">
    <property type="entry name" value="Mechanosensitive channel protein MscS (YggB), C-terminal domain"/>
    <property type="match status" value="1"/>
</dbReference>
<dbReference type="GO" id="GO:0005886">
    <property type="term" value="C:plasma membrane"/>
    <property type="evidence" value="ECO:0007669"/>
    <property type="project" value="UniProtKB-SubCell"/>
</dbReference>
<feature type="domain" description="DUF3772" evidence="10">
    <location>
        <begin position="179"/>
        <end position="239"/>
    </location>
</feature>
<dbReference type="GeneID" id="75151520"/>
<accession>A0A9Q9MUC9</accession>
<keyword evidence="3" id="KW-1003">Cell membrane</keyword>
<dbReference type="InterPro" id="IPR011014">
    <property type="entry name" value="MscS_channel_TM-2"/>
</dbReference>
<dbReference type="SUPFAM" id="SSF82861">
    <property type="entry name" value="Mechanosensitive channel protein MscS (YggB), transmembrane region"/>
    <property type="match status" value="1"/>
</dbReference>
<keyword evidence="6 8" id="KW-0472">Membrane</keyword>
<feature type="transmembrane region" description="Helical" evidence="8">
    <location>
        <begin position="408"/>
        <end position="431"/>
    </location>
</feature>
<dbReference type="InterPro" id="IPR049278">
    <property type="entry name" value="MS_channel_C"/>
</dbReference>
<name>A0A9Q9MUC9_9XANT</name>
<sequence>MSNGRSVHTHDLSWLNRRHRAICWIKSGALRCPHPRWSAPVRCLPVSEFRFVLGARRGVLQRLLLLAALWMVCVGAAVAQDEDTLLETAQTQLDSMQKVLTQAEAGMEKSDTDQLRKLADDVTGAQRQAQDLARSLEPPLKELSVRLAGLGEEQKTDPPDLRNQRVALTRERNGLDAELKRANLLALDAKDLADRLEGERAQRFSEKLSARVASPLSPTLWNEIAQEWPDDRVRLQTLSNKAVQAVRTGTSTNGIAGLVIGTLAALALAFPLRIFLRHLGRRYAASRAPGGRLRRSGLALWFLLVGTLTLGMAAWALAESVRALSELPTDLEQLLTAFVVISCVAAFVGSLSASLLMKHQPTWRLFPLDDATVNRLRVHCLATAAVSWFSGMAIRINDVARSSGALTIATDAVAALLYAGLILSALAGLTLSLRAHAANLGAADADSSAPPPVVSRGGGYIVLIRLLGHLAVIFALVAALFGYINLALFVEQQIIWITLVCSVLALLVMFADDLTTWVFKPESRFSRALSHVLNVGSGRLVQVGLLISAAVRVLLVLLGIAALVTPYGANIAAVTGWLENVSHGIAIGKELVITPSDVARALCVFLLGMGLVHVVQKWLVNTYLPKTELDAGARNSISTVARYLGWLIVAVWGLTALGLDLRRLALVLSALSVGIGFGLQAITQNFVSGLILLAERPVKIGDWVRIGDQEGDVRKISVRATEIQVGDRSTLIVPNSELITKSVRNMTLSNPMGRVQLQFSVPLETDVAKVRDMLLELFAEHEKVLAEPAPSVFIDSLAGGHVNFNSFAYVSSPRDSYGVRSQLFFALLQRMETVGIALQSPQEIRFSRAGAAVARDAGDGTSVAEQ</sequence>
<feature type="transmembrane region" description="Helical" evidence="8">
    <location>
        <begin position="540"/>
        <end position="564"/>
    </location>
</feature>
<dbReference type="InterPro" id="IPR023408">
    <property type="entry name" value="MscS_beta-dom_sf"/>
</dbReference>
<dbReference type="Gene3D" id="2.30.30.60">
    <property type="match status" value="1"/>
</dbReference>
<evidence type="ECO:0000259" key="10">
    <source>
        <dbReference type="Pfam" id="PF12607"/>
    </source>
</evidence>
<evidence type="ECO:0000256" key="8">
    <source>
        <dbReference type="SAM" id="Phobius"/>
    </source>
</evidence>
<dbReference type="InterPro" id="IPR022249">
    <property type="entry name" value="DUF3772"/>
</dbReference>
<comment type="similarity">
    <text evidence="2">Belongs to the MscS (TC 1.A.23) family.</text>
</comment>
<dbReference type="GO" id="GO:0008381">
    <property type="term" value="F:mechanosensitive monoatomic ion channel activity"/>
    <property type="evidence" value="ECO:0007669"/>
    <property type="project" value="UniProtKB-ARBA"/>
</dbReference>
<dbReference type="Proteomes" id="UP001058381">
    <property type="component" value="Chromosome"/>
</dbReference>
<dbReference type="AlphaFoldDB" id="A0A9Q9MUC9"/>
<feature type="coiled-coil region" evidence="7">
    <location>
        <begin position="86"/>
        <end position="135"/>
    </location>
</feature>
<feature type="transmembrane region" description="Helical" evidence="8">
    <location>
        <begin position="466"/>
        <end position="488"/>
    </location>
</feature>
<feature type="transmembrane region" description="Helical" evidence="8">
    <location>
        <begin position="494"/>
        <end position="519"/>
    </location>
</feature>
<feature type="transmembrane region" description="Helical" evidence="8">
    <location>
        <begin position="598"/>
        <end position="619"/>
    </location>
</feature>
<feature type="transmembrane region" description="Helical" evidence="8">
    <location>
        <begin position="297"/>
        <end position="317"/>
    </location>
</feature>
<evidence type="ECO:0000256" key="7">
    <source>
        <dbReference type="SAM" id="Coils"/>
    </source>
</evidence>
<dbReference type="Pfam" id="PF00924">
    <property type="entry name" value="MS_channel_2nd"/>
    <property type="match status" value="1"/>
</dbReference>
<keyword evidence="7" id="KW-0175">Coiled coil</keyword>
<evidence type="ECO:0000259" key="9">
    <source>
        <dbReference type="Pfam" id="PF00924"/>
    </source>
</evidence>
<dbReference type="SUPFAM" id="SSF50182">
    <property type="entry name" value="Sm-like ribonucleoproteins"/>
    <property type="match status" value="1"/>
</dbReference>
<evidence type="ECO:0000256" key="4">
    <source>
        <dbReference type="ARBA" id="ARBA00022692"/>
    </source>
</evidence>
<dbReference type="PANTHER" id="PTHR30347:SF9">
    <property type="entry name" value="MINICONDUCTANCE MECHANOSENSITIVE CHANNEL MSCM"/>
    <property type="match status" value="1"/>
</dbReference>
<gene>
    <name evidence="12" type="ORF">M0D43_09160</name>
</gene>
<feature type="transmembrane region" description="Helical" evidence="8">
    <location>
        <begin position="337"/>
        <end position="357"/>
    </location>
</feature>
<evidence type="ECO:0000313" key="13">
    <source>
        <dbReference type="Proteomes" id="UP001058381"/>
    </source>
</evidence>
<dbReference type="Pfam" id="PF21082">
    <property type="entry name" value="MS_channel_3rd"/>
    <property type="match status" value="1"/>
</dbReference>
<keyword evidence="4 8" id="KW-0812">Transmembrane</keyword>
<feature type="domain" description="Mechanosensitive ion channel MscS C-terminal" evidence="11">
    <location>
        <begin position="756"/>
        <end position="837"/>
    </location>
</feature>
<evidence type="ECO:0000256" key="1">
    <source>
        <dbReference type="ARBA" id="ARBA00004651"/>
    </source>
</evidence>
<evidence type="ECO:0000256" key="3">
    <source>
        <dbReference type="ARBA" id="ARBA00022475"/>
    </source>
</evidence>
<comment type="subcellular location">
    <subcellularLocation>
        <location evidence="1">Cell membrane</location>
        <topology evidence="1">Multi-pass membrane protein</topology>
    </subcellularLocation>
</comment>
<feature type="transmembrane region" description="Helical" evidence="8">
    <location>
        <begin position="255"/>
        <end position="276"/>
    </location>
</feature>
<feature type="domain" description="Mechanosensitive ion channel MscS" evidence="9">
    <location>
        <begin position="682"/>
        <end position="747"/>
    </location>
</feature>